<reference evidence="3 4" key="1">
    <citation type="journal article" date="2021" name="J. Hered.">
        <title>A chromosome-level genome assembly of the parasitoid wasp, Cotesia glomerata (Hymenoptera: Braconidae).</title>
        <authorList>
            <person name="Pinto B.J."/>
            <person name="Weis J.J."/>
            <person name="Gamble T."/>
            <person name="Ode P.J."/>
            <person name="Paul R."/>
            <person name="Zaspel J.M."/>
        </authorList>
    </citation>
    <scope>NUCLEOTIDE SEQUENCE [LARGE SCALE GENOMIC DNA]</scope>
    <source>
        <strain evidence="3">CgM1</strain>
    </source>
</reference>
<feature type="transmembrane region" description="Helical" evidence="2">
    <location>
        <begin position="321"/>
        <end position="343"/>
    </location>
</feature>
<keyword evidence="2" id="KW-1133">Transmembrane helix</keyword>
<dbReference type="PANTHER" id="PTHR46953">
    <property type="entry name" value="G-PROTEIN COUPLED RECEPTOR MTH-LIKE 1-RELATED"/>
    <property type="match status" value="1"/>
</dbReference>
<organism evidence="3 4">
    <name type="scientific">Cotesia glomerata</name>
    <name type="common">Lepidopteran parasitic wasp</name>
    <name type="synonym">Apanteles glomeratus</name>
    <dbReference type="NCBI Taxonomy" id="32391"/>
    <lineage>
        <taxon>Eukaryota</taxon>
        <taxon>Metazoa</taxon>
        <taxon>Ecdysozoa</taxon>
        <taxon>Arthropoda</taxon>
        <taxon>Hexapoda</taxon>
        <taxon>Insecta</taxon>
        <taxon>Pterygota</taxon>
        <taxon>Neoptera</taxon>
        <taxon>Endopterygota</taxon>
        <taxon>Hymenoptera</taxon>
        <taxon>Apocrita</taxon>
        <taxon>Ichneumonoidea</taxon>
        <taxon>Braconidae</taxon>
        <taxon>Microgastrinae</taxon>
        <taxon>Cotesia</taxon>
    </lineage>
</organism>
<protein>
    <recommendedName>
        <fullName evidence="5">G-protein coupled receptors family 2 profile 2 domain-containing protein</fullName>
    </recommendedName>
</protein>
<evidence type="ECO:0000313" key="4">
    <source>
        <dbReference type="Proteomes" id="UP000826195"/>
    </source>
</evidence>
<comment type="caution">
    <text evidence="3">The sequence shown here is derived from an EMBL/GenBank/DDBJ whole genome shotgun (WGS) entry which is preliminary data.</text>
</comment>
<evidence type="ECO:0000256" key="2">
    <source>
        <dbReference type="SAM" id="Phobius"/>
    </source>
</evidence>
<keyword evidence="4" id="KW-1185">Reference proteome</keyword>
<feature type="transmembrane region" description="Helical" evidence="2">
    <location>
        <begin position="391"/>
        <end position="409"/>
    </location>
</feature>
<dbReference type="Gene3D" id="1.20.1070.10">
    <property type="entry name" value="Rhodopsin 7-helix transmembrane proteins"/>
    <property type="match status" value="1"/>
</dbReference>
<evidence type="ECO:0000313" key="3">
    <source>
        <dbReference type="EMBL" id="KAH0550061.1"/>
    </source>
</evidence>
<evidence type="ECO:0000256" key="1">
    <source>
        <dbReference type="SAM" id="MobiDB-lite"/>
    </source>
</evidence>
<keyword evidence="2" id="KW-0812">Transmembrane</keyword>
<accession>A0AAV7IEA4</accession>
<dbReference type="Proteomes" id="UP000826195">
    <property type="component" value="Unassembled WGS sequence"/>
</dbReference>
<feature type="transmembrane region" description="Helical" evidence="2">
    <location>
        <begin position="364"/>
        <end position="385"/>
    </location>
</feature>
<dbReference type="PANTHER" id="PTHR46953:SF1">
    <property type="entry name" value="G-PROTEIN COUPLED RECEPTOR MTH-LIKE 1-RELATED"/>
    <property type="match status" value="1"/>
</dbReference>
<dbReference type="InterPro" id="IPR052808">
    <property type="entry name" value="GPCR_Mth-like"/>
</dbReference>
<feature type="transmembrane region" description="Helical" evidence="2">
    <location>
        <begin position="148"/>
        <end position="175"/>
    </location>
</feature>
<evidence type="ECO:0008006" key="5">
    <source>
        <dbReference type="Google" id="ProtNLM"/>
    </source>
</evidence>
<dbReference type="AlphaFoldDB" id="A0AAV7IEA4"/>
<dbReference type="EMBL" id="JAHXZJ010001864">
    <property type="protein sequence ID" value="KAH0550061.1"/>
    <property type="molecule type" value="Genomic_DNA"/>
</dbReference>
<gene>
    <name evidence="3" type="ORF">KQX54_017212</name>
</gene>
<sequence>MNTNINIEASRGSVVNDGESEDLRSVSSRTSVGFANSATIPLNKCCDNGYMLNETLQCVTKTNHSSFSPINETKLDITQSINQTQISTDICIAAFRNNNSPTCIDYLSNGTAVTLICPKNHYYINNSTDNETETSSKKCDSILKILDFWGASIVVLATIIYSIPYLIVIIVYCLCSDSLDRAYDRSVICFNISYLTLNILLTTIGFLELCHHRLDEYVYGILGLSVLYLIQTSVMWLFVICYDMTLAITRFRWVPDSSKNKKTDERKKFIIYSAAVWGVALVPMTIAAVMEFNTWLPKNSVYRPNYSSFHGQHKYLRAYSLTLPVLMLLANSLLFVYTTYKMIKIRSNKALADHNRTKNVKEKYVVYLKLYILMDAPWLSGALSAIYPNLWILKFIRIIQPILMLIVILPKQQKELFVRFFKTCWGKSNNCGFDKCKKGSKKRGNENELVVQLNN</sequence>
<feature type="region of interest" description="Disordered" evidence="1">
    <location>
        <begin position="1"/>
        <end position="21"/>
    </location>
</feature>
<keyword evidence="2" id="KW-0472">Membrane</keyword>
<feature type="transmembrane region" description="Helical" evidence="2">
    <location>
        <begin position="219"/>
        <end position="248"/>
    </location>
</feature>
<proteinExistence type="predicted"/>
<feature type="transmembrane region" description="Helical" evidence="2">
    <location>
        <begin position="187"/>
        <end position="207"/>
    </location>
</feature>
<feature type="transmembrane region" description="Helical" evidence="2">
    <location>
        <begin position="269"/>
        <end position="290"/>
    </location>
</feature>
<name>A0AAV7IEA4_COTGL</name>